<dbReference type="GO" id="GO:0010420">
    <property type="term" value="F:polyprenyldihydroxybenzoate methyltransferase activity"/>
    <property type="evidence" value="ECO:0007669"/>
    <property type="project" value="TreeGrafter"/>
</dbReference>
<dbReference type="RefSeq" id="WP_211695280.1">
    <property type="nucleotide sequence ID" value="NZ_CP046600.1"/>
</dbReference>
<proteinExistence type="predicted"/>
<evidence type="ECO:0000313" key="2">
    <source>
        <dbReference type="EMBL" id="QUR67706.1"/>
    </source>
</evidence>
<reference evidence="2" key="1">
    <citation type="submission" date="2019-12" db="EMBL/GenBank/DDBJ databases">
        <title>Mycobacterium spongiae sp. nov.</title>
        <authorList>
            <person name="Stinear T."/>
        </authorList>
    </citation>
    <scope>NUCLEOTIDE SEQUENCE</scope>
    <source>
        <strain evidence="2">FSD4b-SM</strain>
    </source>
</reference>
<dbReference type="SUPFAM" id="SSF53335">
    <property type="entry name" value="S-adenosyl-L-methionine-dependent methyltransferases"/>
    <property type="match status" value="1"/>
</dbReference>
<organism evidence="2 3">
    <name type="scientific">Mycobacterium spongiae</name>
    <dbReference type="NCBI Taxonomy" id="886343"/>
    <lineage>
        <taxon>Bacteria</taxon>
        <taxon>Bacillati</taxon>
        <taxon>Actinomycetota</taxon>
        <taxon>Actinomycetes</taxon>
        <taxon>Mycobacteriales</taxon>
        <taxon>Mycobacteriaceae</taxon>
        <taxon>Mycobacterium</taxon>
    </lineage>
</organism>
<dbReference type="Proteomes" id="UP000682202">
    <property type="component" value="Chromosome"/>
</dbReference>
<dbReference type="KEGG" id="mspg:F6B93_11885"/>
<dbReference type="InterPro" id="IPR041698">
    <property type="entry name" value="Methyltransf_25"/>
</dbReference>
<dbReference type="Pfam" id="PF13649">
    <property type="entry name" value="Methyltransf_25"/>
    <property type="match status" value="1"/>
</dbReference>
<protein>
    <submittedName>
        <fullName evidence="2">Methyltransferase domain-containing protein</fullName>
    </submittedName>
</protein>
<gene>
    <name evidence="2" type="ORF">F6B93_11885</name>
</gene>
<dbReference type="CDD" id="cd02440">
    <property type="entry name" value="AdoMet_MTases"/>
    <property type="match status" value="1"/>
</dbReference>
<dbReference type="InterPro" id="IPR029063">
    <property type="entry name" value="SAM-dependent_MTases_sf"/>
</dbReference>
<dbReference type="PANTHER" id="PTHR43464:SF23">
    <property type="entry name" value="JUVENILE HORMONE ACID O-METHYLTRANSFERASE"/>
    <property type="match status" value="1"/>
</dbReference>
<dbReference type="Gene3D" id="3.40.50.150">
    <property type="entry name" value="Vaccinia Virus protein VP39"/>
    <property type="match status" value="1"/>
</dbReference>
<keyword evidence="3" id="KW-1185">Reference proteome</keyword>
<dbReference type="EMBL" id="CP046600">
    <property type="protein sequence ID" value="QUR67706.1"/>
    <property type="molecule type" value="Genomic_DNA"/>
</dbReference>
<name>A0A975PWY9_9MYCO</name>
<keyword evidence="2" id="KW-0808">Transferase</keyword>
<evidence type="ECO:0000259" key="1">
    <source>
        <dbReference type="Pfam" id="PF13649"/>
    </source>
</evidence>
<dbReference type="GO" id="GO:0032259">
    <property type="term" value="P:methylation"/>
    <property type="evidence" value="ECO:0007669"/>
    <property type="project" value="UniProtKB-KW"/>
</dbReference>
<keyword evidence="2" id="KW-0489">Methyltransferase</keyword>
<feature type="domain" description="Methyltransferase" evidence="1">
    <location>
        <begin position="43"/>
        <end position="138"/>
    </location>
</feature>
<sequence length="247" mass="27325">MTTDYDHGEVAAQYKLAKTQPWRARIEDYSFLNLIGDVTGKAVLDVGCGEGHFSRMLRSAGAARVVGFDVSERMIEVARQQEVDVPLGIDYAVQDARTVAPRAEFDVVVSAWLLVHASNREELARLCRGPVSRLRKGGRFVALTTNPGVYDFRPDYRKYGFVLELAAQAFDGAPIDITVLLDNTELVVRNYYLPLEAYTSALGAAGLVDVAVHHPQLAPAPDGTDDTEHWEYLLTHPFFVLLDATKT</sequence>
<accession>A0A975PWY9</accession>
<dbReference type="PANTHER" id="PTHR43464">
    <property type="entry name" value="METHYLTRANSFERASE"/>
    <property type="match status" value="1"/>
</dbReference>
<dbReference type="AlphaFoldDB" id="A0A975PWY9"/>
<evidence type="ECO:0000313" key="3">
    <source>
        <dbReference type="Proteomes" id="UP000682202"/>
    </source>
</evidence>